<reference evidence="1" key="2">
    <citation type="submission" date="2015-07" db="EMBL/GenBank/DDBJ databases">
        <title>Plasmids, circular viruses and viroids from rat gut.</title>
        <authorList>
            <person name="Jorgensen T.J."/>
            <person name="Hansen M.A."/>
            <person name="Xu Z."/>
            <person name="Tabak M.A."/>
            <person name="Sorensen S.J."/>
            <person name="Hansen L.H."/>
        </authorList>
    </citation>
    <scope>NUCLEOTIDE SEQUENCE</scope>
    <source>
        <strain evidence="1">RGFK1296</strain>
    </source>
</reference>
<sequence>MSLLIPIGYLHAVYEFTLAGDSEPMVVTCGHEIDTPSGANSVDSADDLFISFADIVTATMASSYTLQRVTTYSGNDGPTIVTDSTEAPVAGAAFGGDCVPQNTAMLIRKRTDLAGRRGRGRMYLPGVPETLVSAVGTLTPAYVEDLQDAFDAWYIELTSASGNRFYPPVVLHRSEGIGTEPEPTPIATFVVESKVATQRRRLRP</sequence>
<reference evidence="1" key="1">
    <citation type="submission" date="2015-06" db="EMBL/GenBank/DDBJ databases">
        <authorList>
            <person name="Joergensen T."/>
        </authorList>
    </citation>
    <scope>NUCLEOTIDE SEQUENCE</scope>
    <source>
        <strain evidence="1">RGFK1296</strain>
    </source>
</reference>
<accession>A0A0H5Q5Z1</accession>
<protein>
    <submittedName>
        <fullName evidence="1">Uncharacterized protein</fullName>
    </submittedName>
</protein>
<proteinExistence type="predicted"/>
<organism evidence="1">
    <name type="scientific">uncultured prokaryote</name>
    <dbReference type="NCBI Taxonomy" id="198431"/>
    <lineage>
        <taxon>unclassified sequences</taxon>
        <taxon>environmental samples</taxon>
    </lineage>
</organism>
<dbReference type="AlphaFoldDB" id="A0A0H5Q5Z1"/>
<name>A0A0H5Q5Z1_9ZZZZ</name>
<dbReference type="EMBL" id="LN853865">
    <property type="protein sequence ID" value="CRY96835.1"/>
    <property type="molecule type" value="Genomic_DNA"/>
</dbReference>
<evidence type="ECO:0000313" key="1">
    <source>
        <dbReference type="EMBL" id="CRY96835.1"/>
    </source>
</evidence>